<proteinExistence type="predicted"/>
<dbReference type="AlphaFoldDB" id="A0A5M9QXU9"/>
<feature type="transmembrane region" description="Helical" evidence="1">
    <location>
        <begin position="33"/>
        <end position="52"/>
    </location>
</feature>
<reference evidence="2 3" key="1">
    <citation type="submission" date="2019-09" db="EMBL/GenBank/DDBJ databases">
        <title>Draft genome sequence of various Type strains from the CCUG.</title>
        <authorList>
            <person name="Pineiro-Iglesias B."/>
            <person name="Tunovic T."/>
            <person name="Unosson C."/>
            <person name="Inganas E."/>
            <person name="Ohlen M."/>
            <person name="Cardew S."/>
            <person name="Jensie-Markopoulos S."/>
            <person name="Salva-Serra F."/>
            <person name="Jaen-Luchoro D."/>
            <person name="Karlsson R."/>
            <person name="Svensson-Stadler L."/>
            <person name="Chun J."/>
            <person name="Moore E."/>
        </authorList>
    </citation>
    <scope>NUCLEOTIDE SEQUENCE [LARGE SCALE GENOMIC DNA]</scope>
    <source>
        <strain evidence="2 3">CCUG 53682T</strain>
    </source>
</reference>
<keyword evidence="1" id="KW-0812">Transmembrane</keyword>
<evidence type="ECO:0000313" key="3">
    <source>
        <dbReference type="Proteomes" id="UP000322181"/>
    </source>
</evidence>
<feature type="transmembrane region" description="Helical" evidence="1">
    <location>
        <begin position="263"/>
        <end position="280"/>
    </location>
</feature>
<protein>
    <submittedName>
        <fullName evidence="2">EpsG family protein</fullName>
    </submittedName>
</protein>
<accession>A0A5M9QXU9</accession>
<keyword evidence="1" id="KW-1133">Transmembrane helix</keyword>
<feature type="transmembrane region" description="Helical" evidence="1">
    <location>
        <begin position="287"/>
        <end position="304"/>
    </location>
</feature>
<dbReference type="EMBL" id="VXKB01000007">
    <property type="protein sequence ID" value="KAA8713240.1"/>
    <property type="molecule type" value="Genomic_DNA"/>
</dbReference>
<feature type="transmembrane region" description="Helical" evidence="1">
    <location>
        <begin position="6"/>
        <end position="21"/>
    </location>
</feature>
<dbReference type="InterPro" id="IPR049458">
    <property type="entry name" value="EpsG-like"/>
</dbReference>
<dbReference type="Pfam" id="PF14897">
    <property type="entry name" value="EpsG"/>
    <property type="match status" value="1"/>
</dbReference>
<feature type="transmembrane region" description="Helical" evidence="1">
    <location>
        <begin position="112"/>
        <end position="128"/>
    </location>
</feature>
<sequence>MFFTYIVYNSVLFSGSLFSYLSDKANNKCSSSIFYFISFIFVISALIFRYNVGTDYNSYEYIYYNVKSTEEYLEPGFLFLLRICNYFSLSSSVFISLFSIISTSFIYLTARHYNKLLFITFYILVLYFQNMTAIRQITAVCIALYAVHFLINKKIVYFIFWIYISSLFHSSTLLLLPFCIFNYIRCNRTLYLPIFLILFIFISYIDIFQLIDNLQILQNTKYQNYIYSKFNTPTQLGSGLGVILKMILPIIFIIYSINKKDHKANIIFILSVSYLLSIILSAKIHIFNRLPPIFCIIIPFALFFIKTKKYHIQSTVLIMFILFVLFENDIRISERSLGKGLGITPYESIFER</sequence>
<evidence type="ECO:0000256" key="1">
    <source>
        <dbReference type="SAM" id="Phobius"/>
    </source>
</evidence>
<evidence type="ECO:0000313" key="2">
    <source>
        <dbReference type="EMBL" id="KAA8713240.1"/>
    </source>
</evidence>
<name>A0A5M9QXU9_9GAMM</name>
<feature type="transmembrane region" description="Helical" evidence="1">
    <location>
        <begin position="77"/>
        <end position="100"/>
    </location>
</feature>
<feature type="transmembrane region" description="Helical" evidence="1">
    <location>
        <begin position="158"/>
        <end position="184"/>
    </location>
</feature>
<gene>
    <name evidence="2" type="ORF">F4V73_17200</name>
</gene>
<keyword evidence="1" id="KW-0472">Membrane</keyword>
<comment type="caution">
    <text evidence="2">The sequence shown here is derived from an EMBL/GenBank/DDBJ whole genome shotgun (WGS) entry which is preliminary data.</text>
</comment>
<organism evidence="2 3">
    <name type="scientific">Morganella psychrotolerans</name>
    <dbReference type="NCBI Taxonomy" id="368603"/>
    <lineage>
        <taxon>Bacteria</taxon>
        <taxon>Pseudomonadati</taxon>
        <taxon>Pseudomonadota</taxon>
        <taxon>Gammaproteobacteria</taxon>
        <taxon>Enterobacterales</taxon>
        <taxon>Morganellaceae</taxon>
        <taxon>Morganella</taxon>
    </lineage>
</organism>
<dbReference type="Proteomes" id="UP000322181">
    <property type="component" value="Unassembled WGS sequence"/>
</dbReference>
<feature type="transmembrane region" description="Helical" evidence="1">
    <location>
        <begin position="190"/>
        <end position="211"/>
    </location>
</feature>
<dbReference type="RefSeq" id="WP_150385135.1">
    <property type="nucleotide sequence ID" value="NZ_BAAAFS010000006.1"/>
</dbReference>
<feature type="transmembrane region" description="Helical" evidence="1">
    <location>
        <begin position="236"/>
        <end position="257"/>
    </location>
</feature>